<reference evidence="7 8" key="1">
    <citation type="submission" date="2024-01" db="EMBL/GenBank/DDBJ databases">
        <title>Hyphobacterium bacterium isolated from marine sediment.</title>
        <authorList>
            <person name="Zhao S."/>
        </authorList>
    </citation>
    <scope>NUCLEOTIDE SEQUENCE [LARGE SCALE GENOMIC DNA]</scope>
    <source>
        <strain evidence="7 8">Y60-23</strain>
    </source>
</reference>
<dbReference type="Gene3D" id="3.40.50.300">
    <property type="entry name" value="P-loop containing nucleotide triphosphate hydrolases"/>
    <property type="match status" value="1"/>
</dbReference>
<dbReference type="InterPro" id="IPR019591">
    <property type="entry name" value="Mrp/NBP35_ATP-bd"/>
</dbReference>
<keyword evidence="8" id="KW-1185">Reference proteome</keyword>
<evidence type="ECO:0000256" key="4">
    <source>
        <dbReference type="ARBA" id="ARBA00023004"/>
    </source>
</evidence>
<dbReference type="EMBL" id="JAZDRO010000002">
    <property type="protein sequence ID" value="MEE2566503.1"/>
    <property type="molecule type" value="Genomic_DNA"/>
</dbReference>
<feature type="binding site" evidence="6">
    <location>
        <begin position="110"/>
        <end position="117"/>
    </location>
    <ligand>
        <name>ATP</name>
        <dbReference type="ChEBI" id="CHEBI:30616"/>
    </ligand>
</feature>
<dbReference type="InterPro" id="IPR034904">
    <property type="entry name" value="FSCA_dom_sf"/>
</dbReference>
<comment type="caution">
    <text evidence="7">The sequence shown here is derived from an EMBL/GenBank/DDBJ whole genome shotgun (WGS) entry which is preliminary data.</text>
</comment>
<name>A0ABU7LY73_9PROT</name>
<protein>
    <recommendedName>
        <fullName evidence="6">Iron-sulfur cluster carrier protein</fullName>
    </recommendedName>
</protein>
<dbReference type="Pfam" id="PF10609">
    <property type="entry name" value="ParA"/>
    <property type="match status" value="1"/>
</dbReference>
<comment type="subunit">
    <text evidence="6">Homodimer.</text>
</comment>
<dbReference type="Proteomes" id="UP001310692">
    <property type="component" value="Unassembled WGS sequence"/>
</dbReference>
<dbReference type="PANTHER" id="PTHR42961:SF2">
    <property type="entry name" value="IRON-SULFUR PROTEIN NUBPL"/>
    <property type="match status" value="1"/>
</dbReference>
<keyword evidence="4 6" id="KW-0408">Iron</keyword>
<dbReference type="GO" id="GO:0005524">
    <property type="term" value="F:ATP binding"/>
    <property type="evidence" value="ECO:0007669"/>
    <property type="project" value="UniProtKB-KW"/>
</dbReference>
<keyword evidence="6" id="KW-0378">Hydrolase</keyword>
<evidence type="ECO:0000313" key="7">
    <source>
        <dbReference type="EMBL" id="MEE2566503.1"/>
    </source>
</evidence>
<evidence type="ECO:0000256" key="6">
    <source>
        <dbReference type="HAMAP-Rule" id="MF_02040"/>
    </source>
</evidence>
<dbReference type="InterPro" id="IPR027417">
    <property type="entry name" value="P-loop_NTPase"/>
</dbReference>
<keyword evidence="5 6" id="KW-0411">Iron-sulfur</keyword>
<keyword evidence="2 6" id="KW-0547">Nucleotide-binding</keyword>
<organism evidence="7 8">
    <name type="scientific">Hyphobacterium marinum</name>
    <dbReference type="NCBI Taxonomy" id="3116574"/>
    <lineage>
        <taxon>Bacteria</taxon>
        <taxon>Pseudomonadati</taxon>
        <taxon>Pseudomonadota</taxon>
        <taxon>Alphaproteobacteria</taxon>
        <taxon>Maricaulales</taxon>
        <taxon>Maricaulaceae</taxon>
        <taxon>Hyphobacterium</taxon>
    </lineage>
</organism>
<dbReference type="InterPro" id="IPR000808">
    <property type="entry name" value="Mrp-like_CS"/>
</dbReference>
<keyword evidence="1 6" id="KW-0479">Metal-binding</keyword>
<evidence type="ECO:0000256" key="2">
    <source>
        <dbReference type="ARBA" id="ARBA00022741"/>
    </source>
</evidence>
<comment type="similarity">
    <text evidence="6">Belongs to the Mrp/NBP35 ATP-binding proteins family.</text>
</comment>
<evidence type="ECO:0000313" key="8">
    <source>
        <dbReference type="Proteomes" id="UP001310692"/>
    </source>
</evidence>
<dbReference type="SUPFAM" id="SSF52540">
    <property type="entry name" value="P-loop containing nucleoside triphosphate hydrolases"/>
    <property type="match status" value="1"/>
</dbReference>
<evidence type="ECO:0000256" key="3">
    <source>
        <dbReference type="ARBA" id="ARBA00022840"/>
    </source>
</evidence>
<keyword evidence="3 6" id="KW-0067">ATP-binding</keyword>
<dbReference type="PANTHER" id="PTHR42961">
    <property type="entry name" value="IRON-SULFUR PROTEIN NUBPL"/>
    <property type="match status" value="1"/>
</dbReference>
<accession>A0ABU7LY73</accession>
<gene>
    <name evidence="7" type="ORF">V0U35_07395</name>
</gene>
<dbReference type="CDD" id="cd02037">
    <property type="entry name" value="Mrp_NBP35"/>
    <property type="match status" value="1"/>
</dbReference>
<proteinExistence type="inferred from homology"/>
<comment type="function">
    <text evidence="6">Binds and transfers iron-sulfur (Fe-S) clusters to target apoproteins. Can hydrolyze ATP.</text>
</comment>
<dbReference type="PROSITE" id="PS01215">
    <property type="entry name" value="MRP"/>
    <property type="match status" value="1"/>
</dbReference>
<dbReference type="HAMAP" id="MF_02040">
    <property type="entry name" value="Mrp_NBP35"/>
    <property type="match status" value="1"/>
</dbReference>
<sequence length="359" mass="37192">MTDSIQTALNAIPDTASGKGLVSAGRIDGTTLKDGVATVVLKVRDGDGDAAGREKAAIEAALMALDDVRRVRLITTLERAPGKPQARKPNATPAAPEKRAARHVIAVAAGKGGVGKSTVAANLAVALTRQGRSVGILDADIYGPSIPRLFGLSDAQGLKKTDSGITPLSAHGVKIVSMGLLTKPGAPVVWRGPMVQGAIQQFLRDTDWGDLDVLIIDMPPGTGDAQLAIAQTAAIDGAVIACTPQDLALDDARKAMAMFQQTHTPLLGLIENMSVFLCPHCGEPSEIFGHGGARDEAEALGLPFLGEIPLHIDLRKRSDEGRPVALDDGPVSAAFARAADAVLAASETARKPAPDIVFE</sequence>
<dbReference type="RefSeq" id="WP_330196043.1">
    <property type="nucleotide sequence ID" value="NZ_JAZDRO010000002.1"/>
</dbReference>
<dbReference type="InterPro" id="IPR044304">
    <property type="entry name" value="NUBPL-like"/>
</dbReference>
<dbReference type="SUPFAM" id="SSF117916">
    <property type="entry name" value="Fe-S cluster assembly (FSCA) domain-like"/>
    <property type="match status" value="1"/>
</dbReference>
<evidence type="ECO:0000256" key="1">
    <source>
        <dbReference type="ARBA" id="ARBA00022723"/>
    </source>
</evidence>
<evidence type="ECO:0000256" key="5">
    <source>
        <dbReference type="ARBA" id="ARBA00023014"/>
    </source>
</evidence>
<dbReference type="InterPro" id="IPR033756">
    <property type="entry name" value="YlxH/NBP35"/>
</dbReference>